<comment type="caution">
    <text evidence="1">The sequence shown here is derived from an EMBL/GenBank/DDBJ whole genome shotgun (WGS) entry which is preliminary data.</text>
</comment>
<dbReference type="Proteomes" id="UP001189429">
    <property type="component" value="Unassembled WGS sequence"/>
</dbReference>
<gene>
    <name evidence="1" type="ORF">PCOR1329_LOCUS7406</name>
</gene>
<evidence type="ECO:0008006" key="3">
    <source>
        <dbReference type="Google" id="ProtNLM"/>
    </source>
</evidence>
<evidence type="ECO:0000313" key="2">
    <source>
        <dbReference type="Proteomes" id="UP001189429"/>
    </source>
</evidence>
<feature type="non-terminal residue" evidence="1">
    <location>
        <position position="1"/>
    </location>
</feature>
<evidence type="ECO:0000313" key="1">
    <source>
        <dbReference type="EMBL" id="CAK0798739.1"/>
    </source>
</evidence>
<sequence>ARWGGVSSAGTRNLRGPPSFMFMSLLVPLNLQVRCSLLSGVAELEEAAWAAIAAGAAAGGALAAVPLGAAGACPVGRLVSAALSPQGRAAWSEALARRSVPGVALALAATAACGGTVASVLPPEAELPAVVAACAAGVSQCAPGELRDASCLALVTLLTSAAYSHTSRAQALHRGACLRKAFEAVAGAHEEPSAQAAEEDWATSPVLLYLLLVIRAGPRWLDLGQLSQHACSLARLARAPRGSGPRRLLALRVLEAVAEAGGAALPCQRAVLQQAVGDGSAWAAAEAEMAEVAAAQRLHLAEDTAADLLQQLRARVAERLCAALGS</sequence>
<name>A0ABN9Q6P0_9DINO</name>
<reference evidence="1" key="1">
    <citation type="submission" date="2023-10" db="EMBL/GenBank/DDBJ databases">
        <authorList>
            <person name="Chen Y."/>
            <person name="Shah S."/>
            <person name="Dougan E. K."/>
            <person name="Thang M."/>
            <person name="Chan C."/>
        </authorList>
    </citation>
    <scope>NUCLEOTIDE SEQUENCE [LARGE SCALE GENOMIC DNA]</scope>
</reference>
<proteinExistence type="predicted"/>
<protein>
    <recommendedName>
        <fullName evidence="3">RING-type E3 ubiquitin transferase</fullName>
    </recommendedName>
</protein>
<accession>A0ABN9Q6P0</accession>
<keyword evidence="2" id="KW-1185">Reference proteome</keyword>
<organism evidence="1 2">
    <name type="scientific">Prorocentrum cordatum</name>
    <dbReference type="NCBI Taxonomy" id="2364126"/>
    <lineage>
        <taxon>Eukaryota</taxon>
        <taxon>Sar</taxon>
        <taxon>Alveolata</taxon>
        <taxon>Dinophyceae</taxon>
        <taxon>Prorocentrales</taxon>
        <taxon>Prorocentraceae</taxon>
        <taxon>Prorocentrum</taxon>
    </lineage>
</organism>
<dbReference type="EMBL" id="CAUYUJ010002004">
    <property type="protein sequence ID" value="CAK0798739.1"/>
    <property type="molecule type" value="Genomic_DNA"/>
</dbReference>